<dbReference type="Proteomes" id="UP001367030">
    <property type="component" value="Unassembled WGS sequence"/>
</dbReference>
<dbReference type="EMBL" id="JBBKZS010000006">
    <property type="protein sequence ID" value="MEJ8856275.1"/>
    <property type="molecule type" value="Genomic_DNA"/>
</dbReference>
<keyword evidence="1" id="KW-0479">Metal-binding</keyword>
<keyword evidence="5" id="KW-1185">Reference proteome</keyword>
<evidence type="ECO:0000313" key="4">
    <source>
        <dbReference type="EMBL" id="MEJ8856275.1"/>
    </source>
</evidence>
<evidence type="ECO:0000313" key="5">
    <source>
        <dbReference type="Proteomes" id="UP001367030"/>
    </source>
</evidence>
<proteinExistence type="predicted"/>
<evidence type="ECO:0000256" key="2">
    <source>
        <dbReference type="ARBA" id="ARBA00022833"/>
    </source>
</evidence>
<comment type="caution">
    <text evidence="4">The sequence shown here is derived from an EMBL/GenBank/DDBJ whole genome shotgun (WGS) entry which is preliminary data.</text>
</comment>
<dbReference type="SUPFAM" id="SSF53927">
    <property type="entry name" value="Cytidine deaminase-like"/>
    <property type="match status" value="1"/>
</dbReference>
<name>A0ABU8X8X4_9BURK</name>
<dbReference type="PROSITE" id="PS00903">
    <property type="entry name" value="CYT_DCMP_DEAMINASES_1"/>
    <property type="match status" value="1"/>
</dbReference>
<dbReference type="PROSITE" id="PS51747">
    <property type="entry name" value="CYT_DCMP_DEAMINASES_2"/>
    <property type="match status" value="1"/>
</dbReference>
<dbReference type="Gene3D" id="3.40.140.10">
    <property type="entry name" value="Cytidine Deaminase, domain 2"/>
    <property type="match status" value="1"/>
</dbReference>
<dbReference type="RefSeq" id="WP_340336342.1">
    <property type="nucleotide sequence ID" value="NZ_JBBKZS010000006.1"/>
</dbReference>
<dbReference type="InterPro" id="IPR002125">
    <property type="entry name" value="CMP_dCMP_dom"/>
</dbReference>
<organism evidence="4 5">
    <name type="scientific">Variovorax robiniae</name>
    <dbReference type="NCBI Taxonomy" id="1836199"/>
    <lineage>
        <taxon>Bacteria</taxon>
        <taxon>Pseudomonadati</taxon>
        <taxon>Pseudomonadota</taxon>
        <taxon>Betaproteobacteria</taxon>
        <taxon>Burkholderiales</taxon>
        <taxon>Comamonadaceae</taxon>
        <taxon>Variovorax</taxon>
    </lineage>
</organism>
<feature type="domain" description="CMP/dCMP-type deaminase" evidence="3">
    <location>
        <begin position="181"/>
        <end position="293"/>
    </location>
</feature>
<dbReference type="Pfam" id="PF00383">
    <property type="entry name" value="dCMP_cyt_deam_1"/>
    <property type="match status" value="1"/>
</dbReference>
<accession>A0ABU8X8X4</accession>
<sequence>MLCAFRRLKRRPAPTRRTKMDVKGEFARLERENPGKSIAAYLEPPGSGTALPANAVLNYYVSTNDSVPAAAHLLDSVVDKRVVYTNLATDHWLTTYMSSQLVHMGNPGECKDLRKWQRDSADWVIARTALAPVTALRIAGRFLGDAPGPIGGGGLGAMAKKVAARSALADAGGGRDKALERALRYYTLAAYAVISRARYKSTMLGNYVGAILVSDSGRILAWGFNSSGFHHAEVNLMLAYFTAKPGEPKLPANSVVFSSLTPCQQCAKLLETARGESNSIFYGQFDSGDFGKAGAATSAKIDAVTKPVSVGPKASRTFVAGKLDTEVAKKNIAAKIGESEVAKSLIDSTFDEIGRRSSKDRKLDDEVQTMKAAVLKHIKETVDAIAI</sequence>
<dbReference type="InterPro" id="IPR016193">
    <property type="entry name" value="Cytidine_deaminase-like"/>
</dbReference>
<evidence type="ECO:0000259" key="3">
    <source>
        <dbReference type="PROSITE" id="PS51747"/>
    </source>
</evidence>
<dbReference type="InterPro" id="IPR016192">
    <property type="entry name" value="APOBEC/CMP_deaminase_Zn-bd"/>
</dbReference>
<keyword evidence="2" id="KW-0862">Zinc</keyword>
<protein>
    <recommendedName>
        <fullName evidence="3">CMP/dCMP-type deaminase domain-containing protein</fullName>
    </recommendedName>
</protein>
<reference evidence="4 5" key="1">
    <citation type="submission" date="2024-03" db="EMBL/GenBank/DDBJ databases">
        <title>Novel species of the genus Variovorax.</title>
        <authorList>
            <person name="Liu Q."/>
            <person name="Xin Y.-H."/>
        </authorList>
    </citation>
    <scope>NUCLEOTIDE SEQUENCE [LARGE SCALE GENOMIC DNA]</scope>
    <source>
        <strain evidence="4 5">KACC 18901</strain>
    </source>
</reference>
<gene>
    <name evidence="4" type="ORF">WKW79_16970</name>
</gene>
<evidence type="ECO:0000256" key="1">
    <source>
        <dbReference type="ARBA" id="ARBA00022723"/>
    </source>
</evidence>